<accession>A0ABD5UUH5</accession>
<organism evidence="1 2">
    <name type="scientific">Halopenitus salinus</name>
    <dbReference type="NCBI Taxonomy" id="1198295"/>
    <lineage>
        <taxon>Archaea</taxon>
        <taxon>Methanobacteriati</taxon>
        <taxon>Methanobacteriota</taxon>
        <taxon>Stenosarchaea group</taxon>
        <taxon>Halobacteria</taxon>
        <taxon>Halobacteriales</taxon>
        <taxon>Haloferacaceae</taxon>
        <taxon>Halopenitus</taxon>
    </lineage>
</organism>
<proteinExistence type="predicted"/>
<name>A0ABD5UUH5_9EURY</name>
<protein>
    <submittedName>
        <fullName evidence="1">Uncharacterized protein</fullName>
    </submittedName>
</protein>
<dbReference type="EMBL" id="JBHSXL010000002">
    <property type="protein sequence ID" value="MFC6891439.1"/>
    <property type="molecule type" value="Genomic_DNA"/>
</dbReference>
<keyword evidence="2" id="KW-1185">Reference proteome</keyword>
<sequence length="317" mass="36573">MASTNAGPGNRLKFHSFEEIRHGRAETELKHRYGRGIYVNEIHETSNDDLVISLGNTVPKDVSDSLEQDRVLQFINIRDIYTLRGEATGEGAYIVNLPDRDDVHEGFVQRRQQIIDRLDWSMAKAIYEHVFELTPVENQLNAIIQLVRWVHEEESIPLSRLKDAQGSGNSEEYVQVLSDLGFLTFDGEMVAEGEKMQETQLLELDNDQYVKTVIGNVVKEGYNVLQDRLELRMLRHYPKFCNSYYYDALQRQDPSLHLDVDAVTRNYQRQYGEDIDPFVVNDKLNELAETEVIQKDGEYVQSNPDVYRQVAQESPVS</sequence>
<dbReference type="Proteomes" id="UP001596296">
    <property type="component" value="Unassembled WGS sequence"/>
</dbReference>
<evidence type="ECO:0000313" key="1">
    <source>
        <dbReference type="EMBL" id="MFC6891439.1"/>
    </source>
</evidence>
<dbReference type="AlphaFoldDB" id="A0ABD5UUH5"/>
<comment type="caution">
    <text evidence="1">The sequence shown here is derived from an EMBL/GenBank/DDBJ whole genome shotgun (WGS) entry which is preliminary data.</text>
</comment>
<dbReference type="RefSeq" id="WP_379739650.1">
    <property type="nucleotide sequence ID" value="NZ_JBHSVN010000002.1"/>
</dbReference>
<evidence type="ECO:0000313" key="2">
    <source>
        <dbReference type="Proteomes" id="UP001596296"/>
    </source>
</evidence>
<gene>
    <name evidence="1" type="ORF">ACFQE9_02220</name>
</gene>
<reference evidence="1 2" key="1">
    <citation type="journal article" date="2019" name="Int. J. Syst. Evol. Microbiol.">
        <title>The Global Catalogue of Microorganisms (GCM) 10K type strain sequencing project: providing services to taxonomists for standard genome sequencing and annotation.</title>
        <authorList>
            <consortium name="The Broad Institute Genomics Platform"/>
            <consortium name="The Broad Institute Genome Sequencing Center for Infectious Disease"/>
            <person name="Wu L."/>
            <person name="Ma J."/>
        </authorList>
    </citation>
    <scope>NUCLEOTIDE SEQUENCE [LARGE SCALE GENOMIC DNA]</scope>
    <source>
        <strain evidence="1 2">SKJ47</strain>
    </source>
</reference>